<evidence type="ECO:0000313" key="1">
    <source>
        <dbReference type="EMBL" id="KAJ8615200.1"/>
    </source>
</evidence>
<comment type="caution">
    <text evidence="1">The sequence shown here is derived from an EMBL/GenBank/DDBJ whole genome shotgun (WGS) entry which is preliminary data.</text>
</comment>
<dbReference type="Proteomes" id="UP001234297">
    <property type="component" value="Chromosome 12"/>
</dbReference>
<accession>A0ACC2K286</accession>
<keyword evidence="2" id="KW-1185">Reference proteome</keyword>
<reference evidence="1 2" key="1">
    <citation type="journal article" date="2022" name="Hortic Res">
        <title>A haplotype resolved chromosomal level avocado genome allows analysis of novel avocado genes.</title>
        <authorList>
            <person name="Nath O."/>
            <person name="Fletcher S.J."/>
            <person name="Hayward A."/>
            <person name="Shaw L.M."/>
            <person name="Masouleh A.K."/>
            <person name="Furtado A."/>
            <person name="Henry R.J."/>
            <person name="Mitter N."/>
        </authorList>
    </citation>
    <scope>NUCLEOTIDE SEQUENCE [LARGE SCALE GENOMIC DNA]</scope>
    <source>
        <strain evidence="2">cv. Hass</strain>
    </source>
</reference>
<evidence type="ECO:0000313" key="2">
    <source>
        <dbReference type="Proteomes" id="UP001234297"/>
    </source>
</evidence>
<gene>
    <name evidence="1" type="ORF">MRB53_034572</name>
</gene>
<protein>
    <submittedName>
        <fullName evidence="1">Uncharacterized protein</fullName>
    </submittedName>
</protein>
<dbReference type="EMBL" id="CM056820">
    <property type="protein sequence ID" value="KAJ8615200.1"/>
    <property type="molecule type" value="Genomic_DNA"/>
</dbReference>
<name>A0ACC2K286_PERAE</name>
<sequence length="158" mass="18041">MAGSGDITYSESRLNSSPGMREHSAARITAPPGHTHQDFLLDHTWTLFRNMSDWSTDELRRLPEHLTPYLSLLRRTDYGTLQAENLLWLISYWASVVKVMEGMTDKLLAVHMIQWESLNSHFKLVELYRTLVIAELQLTEVRRCCGGFISGGKIAMAM</sequence>
<organism evidence="1 2">
    <name type="scientific">Persea americana</name>
    <name type="common">Avocado</name>
    <dbReference type="NCBI Taxonomy" id="3435"/>
    <lineage>
        <taxon>Eukaryota</taxon>
        <taxon>Viridiplantae</taxon>
        <taxon>Streptophyta</taxon>
        <taxon>Embryophyta</taxon>
        <taxon>Tracheophyta</taxon>
        <taxon>Spermatophyta</taxon>
        <taxon>Magnoliopsida</taxon>
        <taxon>Magnoliidae</taxon>
        <taxon>Laurales</taxon>
        <taxon>Lauraceae</taxon>
        <taxon>Persea</taxon>
    </lineage>
</organism>
<proteinExistence type="predicted"/>